<dbReference type="Proteomes" id="UP000531561">
    <property type="component" value="Unassembled WGS sequence"/>
</dbReference>
<dbReference type="GeneID" id="59262395"/>
<dbReference type="RefSeq" id="XP_037192009.1">
    <property type="nucleotide sequence ID" value="XM_037338703.1"/>
</dbReference>
<dbReference type="Gene3D" id="2.60.270.50">
    <property type="match status" value="1"/>
</dbReference>
<dbReference type="GO" id="GO:0019836">
    <property type="term" value="P:symbiont-mediated hemolysis of host erythrocyte"/>
    <property type="evidence" value="ECO:0007669"/>
    <property type="project" value="InterPro"/>
</dbReference>
<dbReference type="Pfam" id="PF06355">
    <property type="entry name" value="Aegerolysin"/>
    <property type="match status" value="1"/>
</dbReference>
<dbReference type="InterPro" id="IPR009413">
    <property type="entry name" value="Aegerolysin-typ"/>
</dbReference>
<proteinExistence type="inferred from homology"/>
<dbReference type="EMBL" id="JABFCT010000009">
    <property type="protein sequence ID" value="KAF5873063.1"/>
    <property type="molecule type" value="Genomic_DNA"/>
</dbReference>
<name>A0A8H6EI40_9HELO</name>
<evidence type="ECO:0000256" key="1">
    <source>
        <dbReference type="ARBA" id="ARBA00010795"/>
    </source>
</evidence>
<sequence>MSGINSSVVINVNNTMMGGFLEFKNAELKQGKFHEDGKKDVEISAADVNKKVAPPHTAIDICASSSSTGKGLEGSIELYDRETKICRLSWNDPASGDNDFQVHGFELGGRYLVLAEGWNRSGGSLGRVNVKVMKNGF</sequence>
<organism evidence="2 3">
    <name type="scientific">Botrytis fragariae</name>
    <dbReference type="NCBI Taxonomy" id="1964551"/>
    <lineage>
        <taxon>Eukaryota</taxon>
        <taxon>Fungi</taxon>
        <taxon>Dikarya</taxon>
        <taxon>Ascomycota</taxon>
        <taxon>Pezizomycotina</taxon>
        <taxon>Leotiomycetes</taxon>
        <taxon>Helotiales</taxon>
        <taxon>Sclerotiniaceae</taxon>
        <taxon>Botrytis</taxon>
    </lineage>
</organism>
<comment type="caution">
    <text evidence="2">The sequence shown here is derived from an EMBL/GenBank/DDBJ whole genome shotgun (WGS) entry which is preliminary data.</text>
</comment>
<keyword evidence="3" id="KW-1185">Reference proteome</keyword>
<evidence type="ECO:0000313" key="3">
    <source>
        <dbReference type="Proteomes" id="UP000531561"/>
    </source>
</evidence>
<accession>A0A8H6EI40</accession>
<reference evidence="2 3" key="1">
    <citation type="journal article" date="2020" name="Phytopathology">
        <title>A high-quality genome resource of Botrytis fragariae, a new and rapidly spreading fungal pathogen causing strawberry gray mold in the U.S.A.</title>
        <authorList>
            <person name="Wu Y."/>
            <person name="Saski C.A."/>
            <person name="Schnabel G."/>
            <person name="Xiao S."/>
            <person name="Hu M."/>
        </authorList>
    </citation>
    <scope>NUCLEOTIDE SEQUENCE [LARGE SCALE GENOMIC DNA]</scope>
    <source>
        <strain evidence="2 3">BVB16</strain>
    </source>
</reference>
<dbReference type="PIRSF" id="PIRSF007951">
    <property type="entry name" value="Hemolysin, aegerolysin type"/>
    <property type="match status" value="1"/>
</dbReference>
<dbReference type="AlphaFoldDB" id="A0A8H6EI40"/>
<protein>
    <submittedName>
        <fullName evidence="2">Putative ostreolysin</fullName>
    </submittedName>
</protein>
<evidence type="ECO:0000313" key="2">
    <source>
        <dbReference type="EMBL" id="KAF5873063.1"/>
    </source>
</evidence>
<dbReference type="OrthoDB" id="2727348at2759"/>
<comment type="similarity">
    <text evidence="1">Belongs to the aegerolysin family.</text>
</comment>
<gene>
    <name evidence="2" type="ORF">Bfra_008340</name>
</gene>